<dbReference type="VEuPathDB" id="FungiDB:GVI51_J07997"/>
<dbReference type="PANTHER" id="PTHR12161:SF5">
    <property type="entry name" value="IST1 HOMOLOG"/>
    <property type="match status" value="1"/>
</dbReference>
<dbReference type="InterPro" id="IPR042277">
    <property type="entry name" value="IST1-like"/>
</dbReference>
<evidence type="ECO:0000313" key="3">
    <source>
        <dbReference type="EMBL" id="KTB11213.1"/>
    </source>
</evidence>
<dbReference type="GO" id="GO:0005768">
    <property type="term" value="C:endosome"/>
    <property type="evidence" value="ECO:0007669"/>
    <property type="project" value="EnsemblFungi"/>
</dbReference>
<dbReference type="InterPro" id="IPR005061">
    <property type="entry name" value="Ist1"/>
</dbReference>
<dbReference type="Pfam" id="PF03398">
    <property type="entry name" value="Ist1"/>
    <property type="match status" value="1"/>
</dbReference>
<dbReference type="Proteomes" id="UP000054886">
    <property type="component" value="Unassembled WGS sequence"/>
</dbReference>
<proteinExistence type="inferred from homology"/>
<dbReference type="AlphaFoldDB" id="A0A0W0CF46"/>
<dbReference type="OMA" id="HEVREFT"/>
<reference evidence="3 4" key="1">
    <citation type="submission" date="2015-10" db="EMBL/GenBank/DDBJ databases">
        <title>Draft genomes sequences of Candida glabrata isolates 1A, 1B, 2A, 2B, 3A and 3B.</title>
        <authorList>
            <person name="Haavelsrud O.E."/>
            <person name="Gaustad P."/>
        </authorList>
    </citation>
    <scope>NUCLEOTIDE SEQUENCE [LARGE SCALE GENOMIC DNA]</scope>
    <source>
        <strain evidence="3">910700640</strain>
    </source>
</reference>
<gene>
    <name evidence="3" type="ORF">AO440_003115</name>
</gene>
<dbReference type="EMBL" id="LLZZ01000043">
    <property type="protein sequence ID" value="KTB11213.1"/>
    <property type="molecule type" value="Genomic_DNA"/>
</dbReference>
<dbReference type="GO" id="GO:0099638">
    <property type="term" value="P:endosome to plasma membrane protein transport"/>
    <property type="evidence" value="ECO:0007669"/>
    <property type="project" value="EnsemblFungi"/>
</dbReference>
<dbReference type="Gene3D" id="1.20.1260.60">
    <property type="entry name" value="Vacuolar protein sorting-associated protein Ist1"/>
    <property type="match status" value="1"/>
</dbReference>
<dbReference type="VEuPathDB" id="FungiDB:B1J91_J08118g"/>
<dbReference type="GO" id="GO:0042030">
    <property type="term" value="F:ATPase inhibitor activity"/>
    <property type="evidence" value="ECO:0007669"/>
    <property type="project" value="EnsemblFungi"/>
</dbReference>
<sequence>MSKAMQQAPYNIRLKTCLKMCIQRLRYAQDKQQALAKQGRREVAQLLGNSKEQKARYRAESLIHDDLHIELLELLELYCELLHARVNILSNIENEVSLIESHTDDGINEAVRALVYCTLAAPEVRELTQLRDLLILKFGHEFAKVIIDEKVGVPPKVLKKCDINLPNQDLVDLYLKEIARTYDVPFSLLTDSEDSSSGSDSENESDGGNFKVEEENKKGETDKDGKPILAVNNGEEFTGDSEHPIKIRKPRKNSDTLKSELKIPKDVKKSVEVKHSKPKSIAKKKDDELEALKKRFDALRR</sequence>
<comment type="caution">
    <text evidence="3">The sequence shown here is derived from an EMBL/GenBank/DDBJ whole genome shotgun (WGS) entry which is preliminary data.</text>
</comment>
<accession>A0A0W0CF46</accession>
<feature type="compositionally biased region" description="Basic and acidic residues" evidence="2">
    <location>
        <begin position="252"/>
        <end position="262"/>
    </location>
</feature>
<evidence type="ECO:0000256" key="2">
    <source>
        <dbReference type="SAM" id="MobiDB-lite"/>
    </source>
</evidence>
<dbReference type="FunFam" id="1.20.1260.60:FF:000002">
    <property type="entry name" value="Vacuolar protein sorting-associated protein IST1"/>
    <property type="match status" value="1"/>
</dbReference>
<protein>
    <submittedName>
        <fullName evidence="3">Vacuolar protein sorting-associated protein IST1</fullName>
    </submittedName>
</protein>
<comment type="similarity">
    <text evidence="1">Belongs to the IST1 family.</text>
</comment>
<dbReference type="VEuPathDB" id="FungiDB:CAGL0J08118g"/>
<dbReference type="VEuPathDB" id="FungiDB:GWK60_J07975"/>
<name>A0A0W0CF46_CANGB</name>
<evidence type="ECO:0000313" key="4">
    <source>
        <dbReference type="Proteomes" id="UP000054886"/>
    </source>
</evidence>
<organism evidence="3 4">
    <name type="scientific">Candida glabrata</name>
    <name type="common">Yeast</name>
    <name type="synonym">Torulopsis glabrata</name>
    <dbReference type="NCBI Taxonomy" id="5478"/>
    <lineage>
        <taxon>Eukaryota</taxon>
        <taxon>Fungi</taxon>
        <taxon>Dikarya</taxon>
        <taxon>Ascomycota</taxon>
        <taxon>Saccharomycotina</taxon>
        <taxon>Saccharomycetes</taxon>
        <taxon>Saccharomycetales</taxon>
        <taxon>Saccharomycetaceae</taxon>
        <taxon>Nakaseomyces</taxon>
    </lineage>
</organism>
<evidence type="ECO:0000256" key="1">
    <source>
        <dbReference type="ARBA" id="ARBA00005536"/>
    </source>
</evidence>
<dbReference type="VEuPathDB" id="FungiDB:GW608_J08019"/>
<dbReference type="PANTHER" id="PTHR12161">
    <property type="entry name" value="IST1 FAMILY MEMBER"/>
    <property type="match status" value="1"/>
</dbReference>
<feature type="region of interest" description="Disordered" evidence="2">
    <location>
        <begin position="189"/>
        <end position="262"/>
    </location>
</feature>
<dbReference type="GO" id="GO:0032511">
    <property type="term" value="P:late endosome to vacuole transport via multivesicular body sorting pathway"/>
    <property type="evidence" value="ECO:0007669"/>
    <property type="project" value="EnsemblFungi"/>
</dbReference>
<dbReference type="PhylomeDB" id="A0A0W0CF46"/>
<feature type="compositionally biased region" description="Basic and acidic residues" evidence="2">
    <location>
        <begin position="211"/>
        <end position="226"/>
    </location>
</feature>